<dbReference type="Gene3D" id="3.30.870.10">
    <property type="entry name" value="Endonuclease Chain A"/>
    <property type="match status" value="2"/>
</dbReference>
<evidence type="ECO:0000313" key="5">
    <source>
        <dbReference type="EMBL" id="RXK49562.1"/>
    </source>
</evidence>
<keyword evidence="1" id="KW-0378">Hydrolase</keyword>
<protein>
    <submittedName>
        <fullName evidence="5">Phospholipase</fullName>
    </submittedName>
</protein>
<dbReference type="CDD" id="cd09128">
    <property type="entry name" value="PLDc_unchar1_2"/>
    <property type="match status" value="1"/>
</dbReference>
<accession>A0A498L5I8</accession>
<keyword evidence="6" id="KW-1185">Reference proteome</keyword>
<feature type="domain" description="PLD phosphodiesterase" evidence="4">
    <location>
        <begin position="432"/>
        <end position="459"/>
    </location>
</feature>
<dbReference type="SUPFAM" id="SSF56024">
    <property type="entry name" value="Phospholipase D/nuclease"/>
    <property type="match status" value="2"/>
</dbReference>
<evidence type="ECO:0000256" key="1">
    <source>
        <dbReference type="ARBA" id="ARBA00022801"/>
    </source>
</evidence>
<evidence type="ECO:0000256" key="3">
    <source>
        <dbReference type="ARBA" id="ARBA00023098"/>
    </source>
</evidence>
<dbReference type="EMBL" id="RDFA01000003">
    <property type="protein sequence ID" value="RXK49562.1"/>
    <property type="molecule type" value="Genomic_DNA"/>
</dbReference>
<evidence type="ECO:0000256" key="2">
    <source>
        <dbReference type="ARBA" id="ARBA00022963"/>
    </source>
</evidence>
<evidence type="ECO:0000259" key="4">
    <source>
        <dbReference type="PROSITE" id="PS50035"/>
    </source>
</evidence>
<dbReference type="Proteomes" id="UP000289691">
    <property type="component" value="Unassembled WGS sequence"/>
</dbReference>
<evidence type="ECO:0000313" key="6">
    <source>
        <dbReference type="Proteomes" id="UP000289691"/>
    </source>
</evidence>
<dbReference type="GO" id="GO:0016042">
    <property type="term" value="P:lipid catabolic process"/>
    <property type="evidence" value="ECO:0007669"/>
    <property type="project" value="UniProtKB-KW"/>
</dbReference>
<dbReference type="InterPro" id="IPR001736">
    <property type="entry name" value="PLipase_D/transphosphatidylase"/>
</dbReference>
<dbReference type="InterPro" id="IPR025202">
    <property type="entry name" value="PLD-like_dom"/>
</dbReference>
<gene>
    <name evidence="5" type="ORF">EAF64_11340</name>
</gene>
<dbReference type="Pfam" id="PF13091">
    <property type="entry name" value="PLDc_2"/>
    <property type="match status" value="2"/>
</dbReference>
<dbReference type="AlphaFoldDB" id="A0A498L5I8"/>
<dbReference type="PANTHER" id="PTHR43856">
    <property type="entry name" value="CARDIOLIPIN HYDROLASE"/>
    <property type="match status" value="1"/>
</dbReference>
<dbReference type="OrthoDB" id="31343at2157"/>
<proteinExistence type="predicted"/>
<keyword evidence="3" id="KW-0443">Lipid metabolism</keyword>
<name>A0A498L5I8_9EURY</name>
<reference evidence="5 6" key="1">
    <citation type="submission" date="2019-01" db="EMBL/GenBank/DDBJ databases">
        <title>Halorientalis sp. F13-25 a new haloarchaeum isolated from hypersaline water.</title>
        <authorList>
            <person name="Ana D.-V."/>
            <person name="Cristina S.-P."/>
            <person name="Antonio V."/>
        </authorList>
    </citation>
    <scope>NUCLEOTIDE SEQUENCE [LARGE SCALE GENOMIC DNA]</scope>
    <source>
        <strain evidence="5 6">F13-25</strain>
    </source>
</reference>
<dbReference type="PANTHER" id="PTHR43856:SF1">
    <property type="entry name" value="MITOCHONDRIAL CARDIOLIPIN HYDROLASE"/>
    <property type="match status" value="1"/>
</dbReference>
<sequence>MAGVAPVQLSNDTRSVTLTAVYPNPVPEGDAGEFVILNVTAPTPLENYTLTDGEARVALPNRTVEGQIALTTAPNLTRDRTDARILTLDQGLALANGGDRVTLARGGDPVETIRYADAPEGEVATPGREGIRWRPIGATDFPVVAATGESTRAFVFPDGAAVPAETLAGADERILLAGYTLTSVRVRRALVAASRRGVRVRVLVDGSPVGGLTQRSARTLDTLAERGVEVTVLSGDPARYAFHHAKYAVVDGRALVTTENWKPAGTGGHASRGWGVIVGSERIVTALAATFRADASGLDARAWRRYRVERRFEPADGPPANGTFPKRVAPRRFDPERIELLRAPDNAERRVRRLLRNADRTIRIEQVSIGSRRQPFLRATLAAARRGVDVQILLSGAWYVEEENRELVEWLNERAAREDLSLSARLADPNGRFEKIHAKGVIVDDDQVLVGSLNWNNHSARANREVAILIAGEGVAGYFIGVFRADWQGGDWRLPAGLVLAVVLATLGALLVARRFEFGEGGVIEPGSVNRYSR</sequence>
<keyword evidence="2" id="KW-0442">Lipid degradation</keyword>
<comment type="caution">
    <text evidence="5">The sequence shown here is derived from an EMBL/GenBank/DDBJ whole genome shotgun (WGS) entry which is preliminary data.</text>
</comment>
<organism evidence="5 6">
    <name type="scientific">Halorientalis pallida</name>
    <dbReference type="NCBI Taxonomy" id="2479928"/>
    <lineage>
        <taxon>Archaea</taxon>
        <taxon>Methanobacteriati</taxon>
        <taxon>Methanobacteriota</taxon>
        <taxon>Stenosarchaea group</taxon>
        <taxon>Halobacteria</taxon>
        <taxon>Halobacteriales</taxon>
        <taxon>Haloarculaceae</taxon>
        <taxon>Halorientalis</taxon>
    </lineage>
</organism>
<dbReference type="GO" id="GO:0016891">
    <property type="term" value="F:RNA endonuclease activity producing 5'-phosphomonoesters, hydrolytic mechanism"/>
    <property type="evidence" value="ECO:0007669"/>
    <property type="project" value="TreeGrafter"/>
</dbReference>
<dbReference type="PROSITE" id="PS50035">
    <property type="entry name" value="PLD"/>
    <property type="match status" value="1"/>
</dbReference>
<dbReference type="InterPro" id="IPR051406">
    <property type="entry name" value="PLD_domain"/>
</dbReference>
<dbReference type="SMART" id="SM00155">
    <property type="entry name" value="PLDc"/>
    <property type="match status" value="2"/>
</dbReference>